<gene>
    <name evidence="2" type="ORF">MTR67_000419</name>
</gene>
<evidence type="ECO:0000313" key="3">
    <source>
        <dbReference type="Proteomes" id="UP001234989"/>
    </source>
</evidence>
<keyword evidence="3" id="KW-1185">Reference proteome</keyword>
<proteinExistence type="predicted"/>
<accession>A0AAF0PLA4</accession>
<evidence type="ECO:0000313" key="2">
    <source>
        <dbReference type="EMBL" id="WMV07034.1"/>
    </source>
</evidence>
<protein>
    <submittedName>
        <fullName evidence="2">Uncharacterized protein</fullName>
    </submittedName>
</protein>
<keyword evidence="1" id="KW-1133">Transmembrane helix</keyword>
<dbReference type="AlphaFoldDB" id="A0AAF0PLA4"/>
<name>A0AAF0PLA4_SOLVR</name>
<organism evidence="2 3">
    <name type="scientific">Solanum verrucosum</name>
    <dbReference type="NCBI Taxonomy" id="315347"/>
    <lineage>
        <taxon>Eukaryota</taxon>
        <taxon>Viridiplantae</taxon>
        <taxon>Streptophyta</taxon>
        <taxon>Embryophyta</taxon>
        <taxon>Tracheophyta</taxon>
        <taxon>Spermatophyta</taxon>
        <taxon>Magnoliopsida</taxon>
        <taxon>eudicotyledons</taxon>
        <taxon>Gunneridae</taxon>
        <taxon>Pentapetalae</taxon>
        <taxon>asterids</taxon>
        <taxon>lamiids</taxon>
        <taxon>Solanales</taxon>
        <taxon>Solanaceae</taxon>
        <taxon>Solanoideae</taxon>
        <taxon>Solaneae</taxon>
        <taxon>Solanum</taxon>
    </lineage>
</organism>
<keyword evidence="1" id="KW-0812">Transmembrane</keyword>
<sequence length="161" mass="17182">MQHDISSHELSLCVLLVELLVVSDENRRKGSGSLLFGLSVHTPIVPERKGVVEFHIDWGWADSDFKRSIRCKLRATSSVVALSSVHVNVYCDRQTAAARCGGGAAKGVTDGLYGKVNTTVSGRLVVSVPMAAVVVVVIAMTELAVAQLIVAMLIVARNKGK</sequence>
<evidence type="ECO:0000256" key="1">
    <source>
        <dbReference type="SAM" id="Phobius"/>
    </source>
</evidence>
<keyword evidence="1" id="KW-0472">Membrane</keyword>
<feature type="transmembrane region" description="Helical" evidence="1">
    <location>
        <begin position="130"/>
        <end position="156"/>
    </location>
</feature>
<dbReference type="Proteomes" id="UP001234989">
    <property type="component" value="Chromosome 1"/>
</dbReference>
<dbReference type="EMBL" id="CP133612">
    <property type="protein sequence ID" value="WMV07034.1"/>
    <property type="molecule type" value="Genomic_DNA"/>
</dbReference>
<reference evidence="2" key="1">
    <citation type="submission" date="2023-08" db="EMBL/GenBank/DDBJ databases">
        <title>A de novo genome assembly of Solanum verrucosum Schlechtendal, a Mexican diploid species geographically isolated from the other diploid A-genome species in potato relatives.</title>
        <authorList>
            <person name="Hosaka K."/>
        </authorList>
    </citation>
    <scope>NUCLEOTIDE SEQUENCE</scope>
    <source>
        <tissue evidence="2">Young leaves</tissue>
    </source>
</reference>